<dbReference type="STRING" id="1165094.RINTHH_9210"/>
<dbReference type="EMBL" id="CAIY01000033">
    <property type="protein sequence ID" value="CCH67076.1"/>
    <property type="molecule type" value="Genomic_DNA"/>
</dbReference>
<keyword evidence="2" id="KW-1185">Reference proteome</keyword>
<name>M1X544_9NOST</name>
<dbReference type="AlphaFoldDB" id="M1X544"/>
<gene>
    <name evidence="1" type="ORF">RINTHH_9210</name>
</gene>
<evidence type="ECO:0000313" key="1">
    <source>
        <dbReference type="EMBL" id="CCH67076.1"/>
    </source>
</evidence>
<dbReference type="Proteomes" id="UP000053051">
    <property type="component" value="Unassembled WGS sequence"/>
</dbReference>
<protein>
    <submittedName>
        <fullName evidence="1">Uncharacterized protein</fullName>
    </submittedName>
</protein>
<evidence type="ECO:0000313" key="2">
    <source>
        <dbReference type="Proteomes" id="UP000053051"/>
    </source>
</evidence>
<proteinExistence type="predicted"/>
<reference evidence="1 2" key="1">
    <citation type="submission" date="2012-05" db="EMBL/GenBank/DDBJ databases">
        <authorList>
            <person name="Hilton J."/>
        </authorList>
    </citation>
    <scope>NUCLEOTIDE SEQUENCE [LARGE SCALE GENOMIC DNA]</scope>
    <source>
        <strain evidence="1 2">HH01</strain>
    </source>
</reference>
<dbReference type="RefSeq" id="WP_008233216.1">
    <property type="nucleotide sequence ID" value="NZ_CAIY01000033.1"/>
</dbReference>
<sequence length="346" mass="38859">MGKYEQIFQSDNLSTEKLSPEESIAAIAIVTNAADISLSKLELEFLVDTIWGFEIFEQYSDASLLAMLEKLVMIANAEGLGALFNTAYESITEELVLDGFAAGVSVIVDDSMGRFYIPKEKMPLVKKLQSALEVEEDEAQGVIDDVILAFEEAEDLDDETLNVEVYESPLKNFTVAIPVDIRDGARIYSQDGSVSFSDDSGTLLRIDYYPLPSEQVIEIEAKGKEKYLRSILLDKYVPQTIIANLAAAKVNHKEYLAEVMEGAFFVIVDMPQGSTISRTSNNGKSTRLDAYRGLISFINNHFFYVITSQHTFFPEDNIPRNLAEEFKEIKEDIFDFLDSIEFYSKL</sequence>
<reference evidence="2" key="2">
    <citation type="submission" date="2016-01" db="EMBL/GenBank/DDBJ databases">
        <title>Diatom-associated endosymboitic cyanobacterium lacks core nitrogen metabolism enzymes.</title>
        <authorList>
            <person name="Hilton J.A."/>
            <person name="Foster R.A."/>
            <person name="Tripp H.J."/>
            <person name="Carter B.J."/>
            <person name="Zehr J.P."/>
            <person name="Villareal T.A."/>
        </authorList>
    </citation>
    <scope>NUCLEOTIDE SEQUENCE [LARGE SCALE GENOMIC DNA]</scope>
    <source>
        <strain evidence="2">HH01</strain>
    </source>
</reference>
<organism evidence="1 2">
    <name type="scientific">Richelia intracellularis HH01</name>
    <dbReference type="NCBI Taxonomy" id="1165094"/>
    <lineage>
        <taxon>Bacteria</taxon>
        <taxon>Bacillati</taxon>
        <taxon>Cyanobacteriota</taxon>
        <taxon>Cyanophyceae</taxon>
        <taxon>Nostocales</taxon>
        <taxon>Nostocaceae</taxon>
        <taxon>Richelia</taxon>
    </lineage>
</organism>
<accession>M1X544</accession>
<dbReference type="OrthoDB" id="458764at2"/>
<comment type="caution">
    <text evidence="1">The sequence shown here is derived from an EMBL/GenBank/DDBJ whole genome shotgun (WGS) entry which is preliminary data.</text>
</comment>